<sequence>MSRALLNELKARQIAFLEARLVSEAAARDFRERLPAGFAALLATPLGALADAAAIARALDALAAEESLRRAVRPAAAAALAALIEAARAERRRAKELMPEGARATIDRILEQPKLVPERLVREVLESAALDAVMRDVLYDALKEFSEKVNPFFAEWGLPALLKRVSPFGLGGVGKTMGTMRGEFERRLEPEIRRFLQGFSRTAMRQVQDIVVAKGDTPEFVGLRKHVATWVLEQQVSELIGQLDAKSSALAEELGADVAAQVLRDRPVRQRLHEATAVFVAAHANEPLGEVLGRFGIKPALDFDALAAALWPVVRSLCATAPVRAWIASMVEEFFDGLPDGISPPA</sequence>
<proteinExistence type="predicted"/>
<evidence type="ECO:0000313" key="2">
    <source>
        <dbReference type="Proteomes" id="UP000075260"/>
    </source>
</evidence>
<dbReference type="Proteomes" id="UP000075260">
    <property type="component" value="Unassembled WGS sequence"/>
</dbReference>
<dbReference type="RefSeq" id="WP_061611720.1">
    <property type="nucleotide sequence ID" value="NZ_JEMA01000915.1"/>
</dbReference>
<dbReference type="AlphaFoldDB" id="A0A150Q9F9"/>
<reference evidence="1 2" key="1">
    <citation type="submission" date="2014-02" db="EMBL/GenBank/DDBJ databases">
        <title>The small core and large imbalanced accessory genome model reveals a collaborative survival strategy of Sorangium cellulosum strains in nature.</title>
        <authorList>
            <person name="Han K."/>
            <person name="Peng R."/>
            <person name="Blom J."/>
            <person name="Li Y.-Z."/>
        </authorList>
    </citation>
    <scope>NUCLEOTIDE SEQUENCE [LARGE SCALE GENOMIC DNA]</scope>
    <source>
        <strain evidence="1 2">So0008-312</strain>
    </source>
</reference>
<accession>A0A150Q9F9</accession>
<comment type="caution">
    <text evidence="1">The sequence shown here is derived from an EMBL/GenBank/DDBJ whole genome shotgun (WGS) entry which is preliminary data.</text>
</comment>
<evidence type="ECO:0000313" key="1">
    <source>
        <dbReference type="EMBL" id="KYF64396.1"/>
    </source>
</evidence>
<gene>
    <name evidence="1" type="ORF">BE15_23290</name>
</gene>
<protein>
    <submittedName>
        <fullName evidence="1">Uncharacterized protein</fullName>
    </submittedName>
</protein>
<name>A0A150Q9F9_SORCE</name>
<dbReference type="OrthoDB" id="5493980at2"/>
<organism evidence="1 2">
    <name type="scientific">Sorangium cellulosum</name>
    <name type="common">Polyangium cellulosum</name>
    <dbReference type="NCBI Taxonomy" id="56"/>
    <lineage>
        <taxon>Bacteria</taxon>
        <taxon>Pseudomonadati</taxon>
        <taxon>Myxococcota</taxon>
        <taxon>Polyangia</taxon>
        <taxon>Polyangiales</taxon>
        <taxon>Polyangiaceae</taxon>
        <taxon>Sorangium</taxon>
    </lineage>
</organism>
<dbReference type="EMBL" id="JEMA01000915">
    <property type="protein sequence ID" value="KYF64396.1"/>
    <property type="molecule type" value="Genomic_DNA"/>
</dbReference>